<name>A0ABS3SIE8_9CELL</name>
<sequence length="124" mass="12855">MSEPTPEAPDMKTNQLKLMMRDAATRAGQTGTTLAPGGGNPLQSALASLEDAWVSPARERTTFAENLSGAGTAVMSAFDAQADHATSLADAEPTEVDADDPLEGWKASRSRIATRASAPYGGGY</sequence>
<reference evidence="1 2" key="1">
    <citation type="submission" date="2021-03" db="EMBL/GenBank/DDBJ databases">
        <title>novel species in genus Cellulomonas.</title>
        <authorList>
            <person name="Zhang G."/>
        </authorList>
    </citation>
    <scope>NUCLEOTIDE SEQUENCE [LARGE SCALE GENOMIC DNA]</scope>
    <source>
        <strain evidence="2">zg-ZUI188</strain>
    </source>
</reference>
<dbReference type="RefSeq" id="WP_208213349.1">
    <property type="nucleotide sequence ID" value="NZ_CP074404.1"/>
</dbReference>
<dbReference type="EMBL" id="JAGFBM010000007">
    <property type="protein sequence ID" value="MBO3085523.1"/>
    <property type="molecule type" value="Genomic_DNA"/>
</dbReference>
<accession>A0ABS3SIE8</accession>
<proteinExistence type="predicted"/>
<organism evidence="1 2">
    <name type="scientific">Cellulomonas fengjieae</name>
    <dbReference type="NCBI Taxonomy" id="2819978"/>
    <lineage>
        <taxon>Bacteria</taxon>
        <taxon>Bacillati</taxon>
        <taxon>Actinomycetota</taxon>
        <taxon>Actinomycetes</taxon>
        <taxon>Micrococcales</taxon>
        <taxon>Cellulomonadaceae</taxon>
        <taxon>Cellulomonas</taxon>
    </lineage>
</organism>
<protein>
    <submittedName>
        <fullName evidence="1">Uncharacterized protein</fullName>
    </submittedName>
</protein>
<evidence type="ECO:0000313" key="1">
    <source>
        <dbReference type="EMBL" id="MBO3085523.1"/>
    </source>
</evidence>
<evidence type="ECO:0000313" key="2">
    <source>
        <dbReference type="Proteomes" id="UP000678317"/>
    </source>
</evidence>
<gene>
    <name evidence="1" type="ORF">J4035_12840</name>
</gene>
<keyword evidence="2" id="KW-1185">Reference proteome</keyword>
<comment type="caution">
    <text evidence="1">The sequence shown here is derived from an EMBL/GenBank/DDBJ whole genome shotgun (WGS) entry which is preliminary data.</text>
</comment>
<dbReference type="Proteomes" id="UP000678317">
    <property type="component" value="Unassembled WGS sequence"/>
</dbReference>